<dbReference type="PANTHER" id="PTHR42986">
    <property type="entry name" value="BENZALDEHYDE DEHYDROGENASE YFMT"/>
    <property type="match status" value="1"/>
</dbReference>
<dbReference type="Proteomes" id="UP000773614">
    <property type="component" value="Unassembled WGS sequence"/>
</dbReference>
<protein>
    <submittedName>
        <fullName evidence="8">Aldehyde dehydrogenase</fullName>
    </submittedName>
</protein>
<evidence type="ECO:0000256" key="3">
    <source>
        <dbReference type="ARBA" id="ARBA00023002"/>
    </source>
</evidence>
<comment type="caution">
    <text evidence="8">The sequence shown here is derived from an EMBL/GenBank/DDBJ whole genome shotgun (WGS) entry which is preliminary data.</text>
</comment>
<proteinExistence type="inferred from homology"/>
<dbReference type="AlphaFoldDB" id="A0A964T4U9"/>
<evidence type="ECO:0000256" key="2">
    <source>
        <dbReference type="ARBA" id="ARBA00022857"/>
    </source>
</evidence>
<dbReference type="FunFam" id="3.40.309.10:FF:000010">
    <property type="entry name" value="Gamma-aminobutyraldehyde dehydrogenase"/>
    <property type="match status" value="1"/>
</dbReference>
<dbReference type="GO" id="GO:0016620">
    <property type="term" value="F:oxidoreductase activity, acting on the aldehyde or oxo group of donors, NAD or NADP as acceptor"/>
    <property type="evidence" value="ECO:0007669"/>
    <property type="project" value="InterPro"/>
</dbReference>
<dbReference type="RefSeq" id="WP_161140885.1">
    <property type="nucleotide sequence ID" value="NZ_SPKJ01000040.1"/>
</dbReference>
<gene>
    <name evidence="8" type="ORF">E4O86_12530</name>
</gene>
<keyword evidence="4" id="KW-0520">NAD</keyword>
<organism evidence="8 9">
    <name type="scientific">Propylenella binzhouense</name>
    <dbReference type="NCBI Taxonomy" id="2555902"/>
    <lineage>
        <taxon>Bacteria</taxon>
        <taxon>Pseudomonadati</taxon>
        <taxon>Pseudomonadota</taxon>
        <taxon>Alphaproteobacteria</taxon>
        <taxon>Hyphomicrobiales</taxon>
        <taxon>Propylenellaceae</taxon>
        <taxon>Propylenella</taxon>
    </lineage>
</organism>
<accession>A0A964T4U9</accession>
<feature type="active site" evidence="5">
    <location>
        <position position="250"/>
    </location>
</feature>
<dbReference type="EMBL" id="SPKJ01000040">
    <property type="protein sequence ID" value="MYZ48536.1"/>
    <property type="molecule type" value="Genomic_DNA"/>
</dbReference>
<evidence type="ECO:0000256" key="6">
    <source>
        <dbReference type="RuleBase" id="RU003345"/>
    </source>
</evidence>
<dbReference type="CDD" id="cd07105">
    <property type="entry name" value="ALDH_SaliADH"/>
    <property type="match status" value="1"/>
</dbReference>
<name>A0A964T4U9_9HYPH</name>
<dbReference type="InterPro" id="IPR029510">
    <property type="entry name" value="Ald_DH_CS_GLU"/>
</dbReference>
<evidence type="ECO:0000256" key="4">
    <source>
        <dbReference type="ARBA" id="ARBA00023027"/>
    </source>
</evidence>
<sequence length="481" mass="49884">MDIGLLIDGAAVGAAGGATFDRIDPVTGTVATRAAAAGSADVDAAVEAAAAAFPTWSELGPNARRTLLLKAADALAARTEDFVAVAVSETGATAPWIGFNVMLAAGMLREAAAMTTQIAGEIIPSDKPGTIAMAVRRPVGVIVGMAPWNAPVILAVRAIAMPLACGNTVVLKSSELCPATHRLIGEVLNEAGLPKGVLNVVSHAAEDAPEVVSALIAHPKVKRINFTGSTRVGRIIAEQAGRHLKPVLLELGGKAPFVVLDDADIDAAVAGAAFGAFLNQGQICMSTERIVVDGKVADEFVAKFAEKAKSLPYGDPRGHVVLGAVVDRAAVERVDELIADAVEKGAELVAGGATPSTIMPATVLDRVTPDMRIYSEESFGPVVCILRVDGIEEAVRCANDTEYGLSASVYGRDVQRALAVAGRIESGICHVNGPTVHDEAHMPFGGVKASGYGRFGGKAAIAEFTELRWITIEDPHQHYPF</sequence>
<dbReference type="Gene3D" id="3.40.605.10">
    <property type="entry name" value="Aldehyde Dehydrogenase, Chain A, domain 1"/>
    <property type="match status" value="1"/>
</dbReference>
<comment type="similarity">
    <text evidence="1 6">Belongs to the aldehyde dehydrogenase family.</text>
</comment>
<evidence type="ECO:0000259" key="7">
    <source>
        <dbReference type="Pfam" id="PF00171"/>
    </source>
</evidence>
<evidence type="ECO:0000256" key="1">
    <source>
        <dbReference type="ARBA" id="ARBA00009986"/>
    </source>
</evidence>
<reference evidence="8" key="1">
    <citation type="submission" date="2019-03" db="EMBL/GenBank/DDBJ databases">
        <title>Afifella sp. nov., isolated from activated sludge.</title>
        <authorList>
            <person name="Li Q."/>
            <person name="Liu Y."/>
        </authorList>
    </citation>
    <scope>NUCLEOTIDE SEQUENCE</scope>
    <source>
        <strain evidence="8">L72</strain>
    </source>
</reference>
<evidence type="ECO:0000256" key="5">
    <source>
        <dbReference type="PROSITE-ProRule" id="PRU10007"/>
    </source>
</evidence>
<dbReference type="InterPro" id="IPR016162">
    <property type="entry name" value="Ald_DH_N"/>
</dbReference>
<dbReference type="Pfam" id="PF00171">
    <property type="entry name" value="Aldedh"/>
    <property type="match status" value="1"/>
</dbReference>
<dbReference type="PANTHER" id="PTHR42986:SF1">
    <property type="entry name" value="BENZALDEHYDE DEHYDROGENASE YFMT"/>
    <property type="match status" value="1"/>
</dbReference>
<dbReference type="PROSITE" id="PS00687">
    <property type="entry name" value="ALDEHYDE_DEHYDR_GLU"/>
    <property type="match status" value="1"/>
</dbReference>
<dbReference type="InterPro" id="IPR016163">
    <property type="entry name" value="Ald_DH_C"/>
</dbReference>
<keyword evidence="3 6" id="KW-0560">Oxidoreductase</keyword>
<feature type="domain" description="Aldehyde dehydrogenase" evidence="7">
    <location>
        <begin position="18"/>
        <end position="470"/>
    </location>
</feature>
<dbReference type="InterPro" id="IPR015590">
    <property type="entry name" value="Aldehyde_DH_dom"/>
</dbReference>
<dbReference type="InterPro" id="IPR016161">
    <property type="entry name" value="Ald_DH/histidinol_DH"/>
</dbReference>
<keyword evidence="2" id="KW-0521">NADP</keyword>
<dbReference type="OrthoDB" id="9812625at2"/>
<evidence type="ECO:0000313" key="8">
    <source>
        <dbReference type="EMBL" id="MYZ48536.1"/>
    </source>
</evidence>
<keyword evidence="9" id="KW-1185">Reference proteome</keyword>
<dbReference type="SUPFAM" id="SSF53720">
    <property type="entry name" value="ALDH-like"/>
    <property type="match status" value="1"/>
</dbReference>
<dbReference type="Gene3D" id="3.40.309.10">
    <property type="entry name" value="Aldehyde Dehydrogenase, Chain A, domain 2"/>
    <property type="match status" value="1"/>
</dbReference>
<evidence type="ECO:0000313" key="9">
    <source>
        <dbReference type="Proteomes" id="UP000773614"/>
    </source>
</evidence>
<dbReference type="FunFam" id="3.40.605.10:FF:000012">
    <property type="entry name" value="NAD-dependent succinate-semialdehyde dehydrogenase"/>
    <property type="match status" value="1"/>
</dbReference>